<feature type="region of interest" description="Disordered" evidence="4">
    <location>
        <begin position="777"/>
        <end position="796"/>
    </location>
</feature>
<gene>
    <name evidence="5" type="ORF">GCK32_005783</name>
</gene>
<evidence type="ECO:0000256" key="1">
    <source>
        <dbReference type="ARBA" id="ARBA00009051"/>
    </source>
</evidence>
<accession>A0AAN8FFP7</accession>
<dbReference type="EMBL" id="WIXE01009568">
    <property type="protein sequence ID" value="KAK5978330.1"/>
    <property type="molecule type" value="Genomic_DNA"/>
</dbReference>
<dbReference type="GO" id="GO:0008013">
    <property type="term" value="F:beta-catenin binding"/>
    <property type="evidence" value="ECO:0007669"/>
    <property type="project" value="InterPro"/>
</dbReference>
<dbReference type="GO" id="GO:0007399">
    <property type="term" value="P:nervous system development"/>
    <property type="evidence" value="ECO:0007669"/>
    <property type="project" value="TreeGrafter"/>
</dbReference>
<dbReference type="Proteomes" id="UP001331761">
    <property type="component" value="Unassembled WGS sequence"/>
</dbReference>
<evidence type="ECO:0000313" key="6">
    <source>
        <dbReference type="Proteomes" id="UP001331761"/>
    </source>
</evidence>
<dbReference type="GO" id="GO:0016342">
    <property type="term" value="C:catenin complex"/>
    <property type="evidence" value="ECO:0007669"/>
    <property type="project" value="TreeGrafter"/>
</dbReference>
<dbReference type="GO" id="GO:0008017">
    <property type="term" value="F:microtubule binding"/>
    <property type="evidence" value="ECO:0007669"/>
    <property type="project" value="TreeGrafter"/>
</dbReference>
<evidence type="ECO:0000256" key="3">
    <source>
        <dbReference type="PROSITE-ProRule" id="PRU00259"/>
    </source>
</evidence>
<feature type="compositionally biased region" description="Low complexity" evidence="4">
    <location>
        <begin position="916"/>
        <end position="926"/>
    </location>
</feature>
<dbReference type="GO" id="GO:0090090">
    <property type="term" value="P:negative regulation of canonical Wnt signaling pathway"/>
    <property type="evidence" value="ECO:0007669"/>
    <property type="project" value="TreeGrafter"/>
</dbReference>
<dbReference type="InterPro" id="IPR026818">
    <property type="entry name" value="Apc_fam"/>
</dbReference>
<keyword evidence="6" id="KW-1185">Reference proteome</keyword>
<dbReference type="GO" id="GO:0016477">
    <property type="term" value="P:cell migration"/>
    <property type="evidence" value="ECO:0007669"/>
    <property type="project" value="TreeGrafter"/>
</dbReference>
<feature type="repeat" description="ARM" evidence="3">
    <location>
        <begin position="346"/>
        <end position="376"/>
    </location>
</feature>
<feature type="region of interest" description="Disordered" evidence="4">
    <location>
        <begin position="745"/>
        <end position="764"/>
    </location>
</feature>
<feature type="compositionally biased region" description="Low complexity" evidence="4">
    <location>
        <begin position="657"/>
        <end position="670"/>
    </location>
</feature>
<feature type="compositionally biased region" description="Low complexity" evidence="4">
    <location>
        <begin position="628"/>
        <end position="639"/>
    </location>
</feature>
<dbReference type="InterPro" id="IPR000225">
    <property type="entry name" value="Armadillo"/>
</dbReference>
<dbReference type="GO" id="GO:0030877">
    <property type="term" value="C:beta-catenin destruction complex"/>
    <property type="evidence" value="ECO:0007669"/>
    <property type="project" value="TreeGrafter"/>
</dbReference>
<dbReference type="InterPro" id="IPR016024">
    <property type="entry name" value="ARM-type_fold"/>
</dbReference>
<dbReference type="GO" id="GO:0005881">
    <property type="term" value="C:cytoplasmic microtubule"/>
    <property type="evidence" value="ECO:0007669"/>
    <property type="project" value="TreeGrafter"/>
</dbReference>
<dbReference type="SMART" id="SM00185">
    <property type="entry name" value="ARM"/>
    <property type="match status" value="3"/>
</dbReference>
<proteinExistence type="inferred from homology"/>
<evidence type="ECO:0000256" key="2">
    <source>
        <dbReference type="ARBA" id="ARBA00022687"/>
    </source>
</evidence>
<dbReference type="SUPFAM" id="SSF48371">
    <property type="entry name" value="ARM repeat"/>
    <property type="match status" value="1"/>
</dbReference>
<dbReference type="GO" id="GO:0001708">
    <property type="term" value="P:cell fate specification"/>
    <property type="evidence" value="ECO:0007669"/>
    <property type="project" value="TreeGrafter"/>
</dbReference>
<dbReference type="GO" id="GO:0016055">
    <property type="term" value="P:Wnt signaling pathway"/>
    <property type="evidence" value="ECO:0007669"/>
    <property type="project" value="UniProtKB-KW"/>
</dbReference>
<comment type="similarity">
    <text evidence="1">Belongs to the adenomatous polyposis coli (APC) family.</text>
</comment>
<name>A0AAN8FFP7_TRICO</name>
<organism evidence="5 6">
    <name type="scientific">Trichostrongylus colubriformis</name>
    <name type="common">Black scour worm</name>
    <dbReference type="NCBI Taxonomy" id="6319"/>
    <lineage>
        <taxon>Eukaryota</taxon>
        <taxon>Metazoa</taxon>
        <taxon>Ecdysozoa</taxon>
        <taxon>Nematoda</taxon>
        <taxon>Chromadorea</taxon>
        <taxon>Rhabditida</taxon>
        <taxon>Rhabditina</taxon>
        <taxon>Rhabditomorpha</taxon>
        <taxon>Strongyloidea</taxon>
        <taxon>Trichostrongylidae</taxon>
        <taxon>Trichostrongylus</taxon>
    </lineage>
</organism>
<feature type="compositionally biased region" description="Basic residues" evidence="4">
    <location>
        <begin position="932"/>
        <end position="953"/>
    </location>
</feature>
<evidence type="ECO:0000313" key="5">
    <source>
        <dbReference type="EMBL" id="KAK5978330.1"/>
    </source>
</evidence>
<evidence type="ECO:0008006" key="7">
    <source>
        <dbReference type="Google" id="ProtNLM"/>
    </source>
</evidence>
<sequence length="1016" mass="110803">MRALPMFLMERLDDKLSRFTFEAPTSEERERADFFGAETRTIWITSTHDKDSQNESFLGPLVVTMSDDDLDDSSAGAMPSSSAAHAYYDEEVVDVELSITNLLASLHLEEVRHRRTSDEDDELLRITHQRVHAVIMQDQDDARRRRLRRALPPSNCVREQIFYLRRLPHNSVPAPSYYPRLFSALDCIVKESFDEEYRKVAIILGLVESLAELLVLELAVFEFPSRSEHRSLRKLIANALTNLTYGHAASKRRLCFYSDFIPTVVRILNEARNLAQVYAGLVRNLSWMADGKMSDVLSPTAKALSRAAVIAHNERDEGCVRAILSALWNLASHSERNKRAICDEPGFLALLTSLLTNDARMTAVVESASGILKYVSQYLSTNSSHLSARPELAAHLVQLLSSASFTIVANTLGALANLIAKDPHLQSLVRHDVMGMNQLNVLRNSAREDIRAAVKTVLNHLNQPVGYTRYAEMSTSMGCESMCSPRDSRLLALRGVRMSPGGGMGNCIPPSYPDHRSSSLPRHFTRAGFTGSPHNAPAQSFNVRPPVSCGPAYGFAPPPGQYHGQLIDEVVPIQPSVVPDEITGDPDLDDSVRCTRSVSAASLGSELPNASVGWQSCLDTAANSNRMSPVSPSDLPDSPTQCAKMVVPKGDTSTPLSVSVRGGSAGASSSEPQSGLTASDTATAIVDDQPTPTFPAFVLNPHLPPGKLVSPKHADNGFPASSLDDVYAVLDVDCADSTDLLTRSIEAELPQPSPRSATPKQQRRLADDRLLADMIESAQPSPRKSRHGQADVHHSPNDRLLNACIDAAMPQPSPSSKSSSKNEKGGRGYSPVTHCVRPSPLVAGHLANVEDFEEEFGCTTPIHADMVSPSCDSSESWSDSDMRNCEKPDATLPLDCFIEDDNITIDCTKISFSSHGHSSSSATGTFNSVHSTPRKLGHRSGSTHKTRLPKPTHGRASMQRASWTVNKPTPRKEARSAIVPPYNYKRPESDSGVHEPEIEKQSGKTVNPGQMLVTTV</sequence>
<dbReference type="PANTHER" id="PTHR12607:SF12">
    <property type="entry name" value="APC-LIKE, ISOFORM A-RELATED"/>
    <property type="match status" value="1"/>
</dbReference>
<keyword evidence="2" id="KW-0879">Wnt signaling pathway</keyword>
<dbReference type="PROSITE" id="PS50176">
    <property type="entry name" value="ARM_REPEAT"/>
    <property type="match status" value="1"/>
</dbReference>
<feature type="compositionally biased region" description="Polar residues" evidence="4">
    <location>
        <begin position="1003"/>
        <end position="1016"/>
    </location>
</feature>
<reference evidence="5 6" key="1">
    <citation type="submission" date="2019-10" db="EMBL/GenBank/DDBJ databases">
        <title>Assembly and Annotation for the nematode Trichostrongylus colubriformis.</title>
        <authorList>
            <person name="Martin J."/>
        </authorList>
    </citation>
    <scope>NUCLEOTIDE SEQUENCE [LARGE SCALE GENOMIC DNA]</scope>
    <source>
        <strain evidence="5">G859</strain>
        <tissue evidence="5">Whole worm</tissue>
    </source>
</reference>
<feature type="region of interest" description="Disordered" evidence="4">
    <location>
        <begin position="624"/>
        <end position="679"/>
    </location>
</feature>
<dbReference type="Gene3D" id="1.25.10.10">
    <property type="entry name" value="Leucine-rich Repeat Variant"/>
    <property type="match status" value="1"/>
</dbReference>
<dbReference type="GO" id="GO:0007026">
    <property type="term" value="P:negative regulation of microtubule depolymerization"/>
    <property type="evidence" value="ECO:0007669"/>
    <property type="project" value="TreeGrafter"/>
</dbReference>
<dbReference type="PANTHER" id="PTHR12607">
    <property type="entry name" value="ADENOMATOUS POLYPOSIS COLI PROTEIN FAMILY"/>
    <property type="match status" value="1"/>
</dbReference>
<dbReference type="InterPro" id="IPR011989">
    <property type="entry name" value="ARM-like"/>
</dbReference>
<feature type="region of interest" description="Disordered" evidence="4">
    <location>
        <begin position="808"/>
        <end position="831"/>
    </location>
</feature>
<feature type="compositionally biased region" description="Basic and acidic residues" evidence="4">
    <location>
        <begin position="985"/>
        <end position="1002"/>
    </location>
</feature>
<evidence type="ECO:0000256" key="4">
    <source>
        <dbReference type="SAM" id="MobiDB-lite"/>
    </source>
</evidence>
<feature type="region of interest" description="Disordered" evidence="4">
    <location>
        <begin position="916"/>
        <end position="1016"/>
    </location>
</feature>
<dbReference type="AlphaFoldDB" id="A0AAN8FFP7"/>
<dbReference type="GO" id="GO:0045295">
    <property type="term" value="F:gamma-catenin binding"/>
    <property type="evidence" value="ECO:0007669"/>
    <property type="project" value="TreeGrafter"/>
</dbReference>
<comment type="caution">
    <text evidence="5">The sequence shown here is derived from an EMBL/GenBank/DDBJ whole genome shotgun (WGS) entry which is preliminary data.</text>
</comment>
<protein>
    <recommendedName>
        <fullName evidence="7">Adenomatous polyposis coli protein</fullName>
    </recommendedName>
</protein>
<dbReference type="GO" id="GO:0007389">
    <property type="term" value="P:pattern specification process"/>
    <property type="evidence" value="ECO:0007669"/>
    <property type="project" value="TreeGrafter"/>
</dbReference>